<organism evidence="1 2">
    <name type="scientific">Streptomyces adustus</name>
    <dbReference type="NCBI Taxonomy" id="1609272"/>
    <lineage>
        <taxon>Bacteria</taxon>
        <taxon>Bacillati</taxon>
        <taxon>Actinomycetota</taxon>
        <taxon>Actinomycetes</taxon>
        <taxon>Kitasatosporales</taxon>
        <taxon>Streptomycetaceae</taxon>
        <taxon>Streptomyces</taxon>
    </lineage>
</organism>
<evidence type="ECO:0000313" key="1">
    <source>
        <dbReference type="EMBL" id="MPY32953.1"/>
    </source>
</evidence>
<keyword evidence="2" id="KW-1185">Reference proteome</keyword>
<evidence type="ECO:0000313" key="2">
    <source>
        <dbReference type="Proteomes" id="UP000325849"/>
    </source>
</evidence>
<dbReference type="Proteomes" id="UP000325849">
    <property type="component" value="Unassembled WGS sequence"/>
</dbReference>
<dbReference type="InterPro" id="IPR007995">
    <property type="entry name" value="DUF742"/>
</dbReference>
<accession>A0A5N8VCH7</accession>
<dbReference type="PANTHER" id="PTHR36221">
    <property type="entry name" value="DUF742 DOMAIN-CONTAINING PROTEIN"/>
    <property type="match status" value="1"/>
</dbReference>
<gene>
    <name evidence="1" type="ORF">FNH09_17290</name>
</gene>
<name>A0A5N8VCH7_9ACTN</name>
<comment type="caution">
    <text evidence="1">The sequence shown here is derived from an EMBL/GenBank/DDBJ whole genome shotgun (WGS) entry which is preliminary data.</text>
</comment>
<sequence length="117" mass="13013">MSDSDWVDDGPLVRPYALVRGRTRARHDVFDLVAFVVALVDTLQGWIHIEPEHTRLLILCRKPVSVSELSAGTNLPIGVVRVLLGDLLDMGAIRVREPSERPSPQLIREVLTGLRAL</sequence>
<dbReference type="Pfam" id="PF05331">
    <property type="entry name" value="DUF742"/>
    <property type="match status" value="1"/>
</dbReference>
<dbReference type="PANTHER" id="PTHR36221:SF1">
    <property type="entry name" value="DUF742 DOMAIN-CONTAINING PROTEIN"/>
    <property type="match status" value="1"/>
</dbReference>
<dbReference type="EMBL" id="VJZD01000060">
    <property type="protein sequence ID" value="MPY32953.1"/>
    <property type="molecule type" value="Genomic_DNA"/>
</dbReference>
<dbReference type="AlphaFoldDB" id="A0A5N8VCH7"/>
<dbReference type="OrthoDB" id="3296462at2"/>
<dbReference type="RefSeq" id="WP_152888830.1">
    <property type="nucleotide sequence ID" value="NZ_VJZD01000060.1"/>
</dbReference>
<protein>
    <submittedName>
        <fullName evidence="1">DUF742 domain-containing protein</fullName>
    </submittedName>
</protein>
<reference evidence="1 2" key="1">
    <citation type="submission" date="2019-07" db="EMBL/GenBank/DDBJ databases">
        <title>New species of Amycolatopsis and Streptomyces.</title>
        <authorList>
            <person name="Duangmal K."/>
            <person name="Teo W.F.A."/>
            <person name="Lipun K."/>
        </authorList>
    </citation>
    <scope>NUCLEOTIDE SEQUENCE [LARGE SCALE GENOMIC DNA]</scope>
    <source>
        <strain evidence="1 2">NBRC 109810</strain>
    </source>
</reference>
<proteinExistence type="predicted"/>